<evidence type="ECO:0000256" key="3">
    <source>
        <dbReference type="ARBA" id="ARBA00022801"/>
    </source>
</evidence>
<dbReference type="InterPro" id="IPR011765">
    <property type="entry name" value="Pept_M16_N"/>
</dbReference>
<protein>
    <submittedName>
        <fullName evidence="8">Zinc protease</fullName>
    </submittedName>
</protein>
<comment type="similarity">
    <text evidence="1">Belongs to the peptidase M16 family.</text>
</comment>
<keyword evidence="3" id="KW-0378">Hydrolase</keyword>
<organism evidence="8">
    <name type="scientific">uncultured Acidimicrobiales bacterium</name>
    <dbReference type="NCBI Taxonomy" id="310071"/>
    <lineage>
        <taxon>Bacteria</taxon>
        <taxon>Bacillati</taxon>
        <taxon>Actinomycetota</taxon>
        <taxon>Acidimicrobiia</taxon>
        <taxon>Acidimicrobiales</taxon>
        <taxon>environmental samples</taxon>
    </lineage>
</organism>
<dbReference type="InterPro" id="IPR007863">
    <property type="entry name" value="Peptidase_M16_C"/>
</dbReference>
<dbReference type="PANTHER" id="PTHR43690:SF17">
    <property type="entry name" value="PROTEIN YHJJ"/>
    <property type="match status" value="1"/>
</dbReference>
<evidence type="ECO:0000259" key="6">
    <source>
        <dbReference type="Pfam" id="PF00675"/>
    </source>
</evidence>
<feature type="domain" description="Peptidase M16 N-terminal" evidence="6">
    <location>
        <begin position="24"/>
        <end position="141"/>
    </location>
</feature>
<keyword evidence="2 8" id="KW-0645">Protease</keyword>
<accession>A0A6J4J5A6</accession>
<evidence type="ECO:0000313" key="8">
    <source>
        <dbReference type="EMBL" id="CAA9267398.1"/>
    </source>
</evidence>
<dbReference type="AlphaFoldDB" id="A0A6J4J5A6"/>
<dbReference type="GO" id="GO:0046872">
    <property type="term" value="F:metal ion binding"/>
    <property type="evidence" value="ECO:0007669"/>
    <property type="project" value="InterPro"/>
</dbReference>
<dbReference type="SUPFAM" id="SSF63411">
    <property type="entry name" value="LuxS/MPP-like metallohydrolase"/>
    <property type="match status" value="2"/>
</dbReference>
<dbReference type="PANTHER" id="PTHR43690">
    <property type="entry name" value="NARDILYSIN"/>
    <property type="match status" value="1"/>
</dbReference>
<evidence type="ECO:0000256" key="4">
    <source>
        <dbReference type="ARBA" id="ARBA00022833"/>
    </source>
</evidence>
<name>A0A6J4J5A6_9ACTN</name>
<dbReference type="Pfam" id="PF05193">
    <property type="entry name" value="Peptidase_M16_C"/>
    <property type="match status" value="1"/>
</dbReference>
<gene>
    <name evidence="8" type="ORF">AVDCRST_MAG50-3228</name>
</gene>
<proteinExistence type="inferred from homology"/>
<dbReference type="Pfam" id="PF00675">
    <property type="entry name" value="Peptidase_M16"/>
    <property type="match status" value="1"/>
</dbReference>
<dbReference type="EMBL" id="CADCTF010000152">
    <property type="protein sequence ID" value="CAA9267398.1"/>
    <property type="molecule type" value="Genomic_DNA"/>
</dbReference>
<reference evidence="8" key="1">
    <citation type="submission" date="2020-02" db="EMBL/GenBank/DDBJ databases">
        <authorList>
            <person name="Meier V. D."/>
        </authorList>
    </citation>
    <scope>NUCLEOTIDE SEQUENCE</scope>
    <source>
        <strain evidence="8">AVDCRST_MAG50</strain>
    </source>
</reference>
<evidence type="ECO:0000256" key="1">
    <source>
        <dbReference type="ARBA" id="ARBA00007261"/>
    </source>
</evidence>
<keyword evidence="5" id="KW-0482">Metalloprotease</keyword>
<sequence length="434" mass="47462">MARRPKLPSPTLAIARFTLPNGLRVVLGPDRSAPTVALAVHYDVGFRSEPEGRTGFAHLFEHLTFQGSPNLEKGEADRLIEGNGGMGNGSTRSDYTNYIAMLPSNALELGLFLESDRMRGVRLTPETLQNQIDVVKEEIRVNVLNRPYGGFPWIDLPPVMFESFNNSHDGYGSFVDLDAATIEAAEDFYGRYYAPGNAVLSVTGDFAVDEITEWIERYFGDLARRPVLPVPDCAEPLPTAERRAVKEDPLAPLPAIAVGYRVPDPIDQLDEYLAAVVLLEVLVEGEASRLFRRMVKRDRVVTHIGGMLGTFGDPFDARDPVMLQLVGYHPGAEADQVLAAIDDEVAELANGVGADELDRVKTGMVSAHVRRLDNLLSRATTMAALEQQRGRAELVNELPALLAAVDAEAVIAAAERWLRPDQRAVLEVRPGASA</sequence>
<dbReference type="InterPro" id="IPR050626">
    <property type="entry name" value="Peptidase_M16"/>
</dbReference>
<evidence type="ECO:0000256" key="5">
    <source>
        <dbReference type="ARBA" id="ARBA00023049"/>
    </source>
</evidence>
<feature type="domain" description="Peptidase M16 C-terminal" evidence="7">
    <location>
        <begin position="181"/>
        <end position="363"/>
    </location>
</feature>
<dbReference type="Gene3D" id="3.30.830.10">
    <property type="entry name" value="Metalloenzyme, LuxS/M16 peptidase-like"/>
    <property type="match status" value="2"/>
</dbReference>
<dbReference type="GO" id="GO:0006508">
    <property type="term" value="P:proteolysis"/>
    <property type="evidence" value="ECO:0007669"/>
    <property type="project" value="UniProtKB-KW"/>
</dbReference>
<dbReference type="GO" id="GO:0008237">
    <property type="term" value="F:metallopeptidase activity"/>
    <property type="evidence" value="ECO:0007669"/>
    <property type="project" value="UniProtKB-KW"/>
</dbReference>
<evidence type="ECO:0000256" key="2">
    <source>
        <dbReference type="ARBA" id="ARBA00022670"/>
    </source>
</evidence>
<keyword evidence="4" id="KW-0862">Zinc</keyword>
<evidence type="ECO:0000259" key="7">
    <source>
        <dbReference type="Pfam" id="PF05193"/>
    </source>
</evidence>
<dbReference type="InterPro" id="IPR011249">
    <property type="entry name" value="Metalloenz_LuxS/M16"/>
</dbReference>